<dbReference type="PROSITE" id="PS50088">
    <property type="entry name" value="ANK_REPEAT"/>
    <property type="match status" value="1"/>
</dbReference>
<dbReference type="InterPro" id="IPR002110">
    <property type="entry name" value="Ankyrin_rpt"/>
</dbReference>
<name>A0AA35KJ15_9SAUR</name>
<dbReference type="AlphaFoldDB" id="A0AA35KJ15"/>
<dbReference type="SUPFAM" id="SSF54236">
    <property type="entry name" value="Ubiquitin-like"/>
    <property type="match status" value="1"/>
</dbReference>
<dbReference type="PANTHER" id="PTHR22677">
    <property type="entry name" value="ANKYRIN REPEAT DOMAIN-CONTAINING PROTEIN 60"/>
    <property type="match status" value="1"/>
</dbReference>
<keyword evidence="1" id="KW-0040">ANK repeat</keyword>
<dbReference type="InterPro" id="IPR029071">
    <property type="entry name" value="Ubiquitin-like_domsf"/>
</dbReference>
<dbReference type="EMBL" id="OX395131">
    <property type="protein sequence ID" value="CAI5778332.1"/>
    <property type="molecule type" value="Genomic_DNA"/>
</dbReference>
<keyword evidence="4" id="KW-1185">Reference proteome</keyword>
<feature type="domain" description="Ubiquitin-like" evidence="2">
    <location>
        <begin position="63"/>
        <end position="92"/>
    </location>
</feature>
<dbReference type="PANTHER" id="PTHR22677:SF3">
    <property type="entry name" value="ANKYRIN REPEAT DOMAIN-CONTAINING PROTEIN 60"/>
    <property type="match status" value="1"/>
</dbReference>
<organism evidence="3 4">
    <name type="scientific">Podarcis lilfordi</name>
    <name type="common">Lilford's wall lizard</name>
    <dbReference type="NCBI Taxonomy" id="74358"/>
    <lineage>
        <taxon>Eukaryota</taxon>
        <taxon>Metazoa</taxon>
        <taxon>Chordata</taxon>
        <taxon>Craniata</taxon>
        <taxon>Vertebrata</taxon>
        <taxon>Euteleostomi</taxon>
        <taxon>Lepidosauria</taxon>
        <taxon>Squamata</taxon>
        <taxon>Bifurcata</taxon>
        <taxon>Unidentata</taxon>
        <taxon>Episquamata</taxon>
        <taxon>Laterata</taxon>
        <taxon>Lacertibaenia</taxon>
        <taxon>Lacertidae</taxon>
        <taxon>Podarcis</taxon>
    </lineage>
</organism>
<evidence type="ECO:0000256" key="1">
    <source>
        <dbReference type="PROSITE-ProRule" id="PRU00023"/>
    </source>
</evidence>
<dbReference type="SMART" id="SM00248">
    <property type="entry name" value="ANK"/>
    <property type="match status" value="2"/>
</dbReference>
<feature type="repeat" description="ANK" evidence="1">
    <location>
        <begin position="201"/>
        <end position="233"/>
    </location>
</feature>
<dbReference type="Gene3D" id="3.10.20.90">
    <property type="entry name" value="Phosphatidylinositol 3-kinase Catalytic Subunit, Chain A, domain 1"/>
    <property type="match status" value="1"/>
</dbReference>
<dbReference type="CDD" id="cd17063">
    <property type="entry name" value="Ubl_ANKRD60"/>
    <property type="match status" value="1"/>
</dbReference>
<gene>
    <name evidence="3" type="ORF">PODLI_1B010203</name>
</gene>
<dbReference type="Pfam" id="PF14560">
    <property type="entry name" value="Ubiquitin_2"/>
    <property type="match status" value="1"/>
</dbReference>
<dbReference type="Pfam" id="PF12796">
    <property type="entry name" value="Ank_2"/>
    <property type="match status" value="1"/>
</dbReference>
<dbReference type="Proteomes" id="UP001178461">
    <property type="component" value="Chromosome 6"/>
</dbReference>
<dbReference type="SUPFAM" id="SSF48403">
    <property type="entry name" value="Ankyrin repeat"/>
    <property type="match status" value="1"/>
</dbReference>
<dbReference type="InterPro" id="IPR036770">
    <property type="entry name" value="Ankyrin_rpt-contain_sf"/>
</dbReference>
<reference evidence="3" key="1">
    <citation type="submission" date="2022-12" db="EMBL/GenBank/DDBJ databases">
        <authorList>
            <person name="Alioto T."/>
            <person name="Alioto T."/>
            <person name="Gomez Garrido J."/>
        </authorList>
    </citation>
    <scope>NUCLEOTIDE SEQUENCE</scope>
</reference>
<accession>A0AA35KJ15</accession>
<evidence type="ECO:0000313" key="4">
    <source>
        <dbReference type="Proteomes" id="UP001178461"/>
    </source>
</evidence>
<dbReference type="InterPro" id="IPR000626">
    <property type="entry name" value="Ubiquitin-like_dom"/>
</dbReference>
<protein>
    <submittedName>
        <fullName evidence="3">Repeat domain-containing 60</fullName>
    </submittedName>
</protein>
<sequence>MPAKKKKPVSTSSLRVGASRGGIFSRHRSLRPGDFQSPPIRYFNIKLHLVEADEVYTVPECHRDLTIRNLKNRLELLVGIPVNFQRLHYLDRVDLSDLSMFKHNDIIPGGTITMRIWPEDSWGQLVTAAVTGNNKKIVVAGGSMSSTFSTAYSTSLGPAERSEWLAHRTFVALFINARRGRLDAVDFLIQNGADLAYKTPLGRTALHVAVTSGHCDCIDLFLSYGAKISDEDNDGHNAVMLARLWGQKECERRLFRYQWKLRAGASAQLAAIKVKSVDKVEP</sequence>
<proteinExistence type="predicted"/>
<evidence type="ECO:0000313" key="3">
    <source>
        <dbReference type="EMBL" id="CAI5778332.1"/>
    </source>
</evidence>
<dbReference type="PROSITE" id="PS50297">
    <property type="entry name" value="ANK_REP_REGION"/>
    <property type="match status" value="1"/>
</dbReference>
<evidence type="ECO:0000259" key="2">
    <source>
        <dbReference type="Pfam" id="PF14560"/>
    </source>
</evidence>
<dbReference type="InterPro" id="IPR039323">
    <property type="entry name" value="ANKRD_45/46/60"/>
</dbReference>
<dbReference type="Gene3D" id="1.25.40.20">
    <property type="entry name" value="Ankyrin repeat-containing domain"/>
    <property type="match status" value="1"/>
</dbReference>